<sequence>MNKIWVLTYTIGTNEGRKQRRLTCDTKEQAMMQQRVLGGEVVEYMESPQAFTPRWPEKLDIDGVIEKLREARNDPNTWRDQFMISPVVEPKYIDVDAVLSEVASIIDDMSTSAPFSPRELEPGSAGWDCYKLGKLNVIKQMLEPEI</sequence>
<dbReference type="Proteomes" id="UP000826304">
    <property type="component" value="Segment"/>
</dbReference>
<proteinExistence type="predicted"/>
<organism evidence="1 2">
    <name type="scientific">Klebsiella phage P1</name>
    <dbReference type="NCBI Taxonomy" id="2862735"/>
    <lineage>
        <taxon>Viruses</taxon>
        <taxon>Duplodnaviria</taxon>
        <taxon>Heunggongvirae</taxon>
        <taxon>Uroviricota</taxon>
        <taxon>Caudoviricetes</taxon>
        <taxon>Drexlerviridae</taxon>
        <taxon>Webervirus</taxon>
        <taxon>Webervirus P1</taxon>
    </lineage>
</organism>
<keyword evidence="2" id="KW-1185">Reference proteome</keyword>
<evidence type="ECO:0000313" key="2">
    <source>
        <dbReference type="Proteomes" id="UP000826304"/>
    </source>
</evidence>
<accession>A0AC61NL02</accession>
<reference evidence="1" key="1">
    <citation type="submission" date="2021-07" db="EMBL/GenBank/DDBJ databases">
        <title>Isolation, identification and complete genomic analysis of a novel virulent bacteriophage that infects Klebsiella pneumoniae ATCC700603.</title>
        <authorList>
            <person name="Liu L."/>
            <person name="Liu C."/>
            <person name="Jia M."/>
            <person name="Wan L."/>
            <person name="Wu X."/>
        </authorList>
    </citation>
    <scope>NUCLEOTIDE SEQUENCE</scope>
</reference>
<dbReference type="EMBL" id="MZ598515">
    <property type="protein sequence ID" value="QYC51487.1"/>
    <property type="molecule type" value="Genomic_DNA"/>
</dbReference>
<name>A0AC61NL02_9CAUD</name>
<evidence type="ECO:0000313" key="1">
    <source>
        <dbReference type="EMBL" id="QYC51487.1"/>
    </source>
</evidence>
<gene>
    <name evidence="1" type="ORF">KpP1_078</name>
</gene>
<protein>
    <submittedName>
        <fullName evidence="1">Uncharacterized protein</fullName>
    </submittedName>
</protein>